<gene>
    <name evidence="2" type="ORF">SsS58_07957</name>
</gene>
<dbReference type="PROSITE" id="PS50943">
    <property type="entry name" value="HTH_CROC1"/>
    <property type="match status" value="1"/>
</dbReference>
<evidence type="ECO:0000313" key="2">
    <source>
        <dbReference type="EMBL" id="GAQ67502.1"/>
    </source>
</evidence>
<dbReference type="Gene3D" id="3.30.450.180">
    <property type="match status" value="1"/>
</dbReference>
<proteinExistence type="predicted"/>
<evidence type="ECO:0000259" key="1">
    <source>
        <dbReference type="PROSITE" id="PS50943"/>
    </source>
</evidence>
<dbReference type="RefSeq" id="WP_059084503.1">
    <property type="nucleotide sequence ID" value="NZ_BCMM01000059.1"/>
</dbReference>
<dbReference type="PANTHER" id="PTHR35010:SF2">
    <property type="entry name" value="BLL4672 PROTEIN"/>
    <property type="match status" value="1"/>
</dbReference>
<dbReference type="InterPro" id="IPR010982">
    <property type="entry name" value="Lambda_DNA-bd_dom_sf"/>
</dbReference>
<reference evidence="3" key="1">
    <citation type="submission" date="2015-11" db="EMBL/GenBank/DDBJ databases">
        <authorList>
            <consortium name="Cross-ministerial Strategic Innovation Promotion Program (SIP) consortium"/>
            <person name="Tomihama T."/>
            <person name="Ikenaga M."/>
            <person name="Sakai M."/>
            <person name="Okubo T."/>
            <person name="Ikeda S."/>
        </authorList>
    </citation>
    <scope>NUCLEOTIDE SEQUENCE [LARGE SCALE GENOMIC DNA]</scope>
    <source>
        <strain evidence="3">S58</strain>
    </source>
</reference>
<protein>
    <recommendedName>
        <fullName evidence="1">HTH cro/C1-type domain-containing protein</fullName>
    </recommendedName>
</protein>
<dbReference type="OrthoDB" id="3542608at2"/>
<dbReference type="CDD" id="cd00093">
    <property type="entry name" value="HTH_XRE"/>
    <property type="match status" value="1"/>
</dbReference>
<accession>A0A100JXJ3</accession>
<dbReference type="EMBL" id="BCMM01000059">
    <property type="protein sequence ID" value="GAQ67502.1"/>
    <property type="molecule type" value="Genomic_DNA"/>
</dbReference>
<name>A0A100JXJ3_STRSC</name>
<dbReference type="Pfam" id="PF17765">
    <property type="entry name" value="MLTR_LBD"/>
    <property type="match status" value="1"/>
</dbReference>
<dbReference type="SMART" id="SM00530">
    <property type="entry name" value="HTH_XRE"/>
    <property type="match status" value="1"/>
</dbReference>
<organism evidence="2 3">
    <name type="scientific">Streptomyces scabiei</name>
    <dbReference type="NCBI Taxonomy" id="1930"/>
    <lineage>
        <taxon>Bacteria</taxon>
        <taxon>Bacillati</taxon>
        <taxon>Actinomycetota</taxon>
        <taxon>Actinomycetes</taxon>
        <taxon>Kitasatosporales</taxon>
        <taxon>Streptomycetaceae</taxon>
        <taxon>Streptomyces</taxon>
    </lineage>
</organism>
<sequence>MTSDAHPKGLGEFLKARRAELSPRTVGLPDTGGPRRVAGLRREEVAQLAAISTDYYTRLEQGRIRPSASVLTALAHVMHLDDHQRDHLFELAGRQGRRHRRPAAQKAQPQLRRLLDELTVSPGVVIGRRMDILAWNPIAAALLTDFAQVPEDKRNCARILFTDPSMRTLHADWRAVARDCVSHLHTWAAKCPDDPRLTSLVGELSMQDKDFGHWWGSRHVPSPSRRMGTKRFHHPVVGELTLDGDTFTCSSDPDQELVVWTAEPGSPSYDGLRDLALRAARRHGASADRSGRLT</sequence>
<dbReference type="SUPFAM" id="SSF47413">
    <property type="entry name" value="lambda repressor-like DNA-binding domains"/>
    <property type="match status" value="1"/>
</dbReference>
<reference evidence="3" key="3">
    <citation type="submission" date="2016-02" db="EMBL/GenBank/DDBJ databases">
        <title>Draft genome of pathogenic Streptomyces sp. in Japan.</title>
        <authorList>
            <person name="Tomihama T."/>
            <person name="Ikenaga M."/>
            <person name="Sakai M."/>
            <person name="Okubo T."/>
            <person name="Ikeda S."/>
        </authorList>
    </citation>
    <scope>NUCLEOTIDE SEQUENCE [LARGE SCALE GENOMIC DNA]</scope>
    <source>
        <strain evidence="3">S58</strain>
    </source>
</reference>
<reference evidence="2 3" key="2">
    <citation type="journal article" date="2016" name="Genome Announc.">
        <title>Draft Genome Sequences of Streptomyces scabiei S58, Streptomyces turgidiscabies T45, and Streptomyces acidiscabies a10, the Pathogens of Potato Common Scab, Isolated in Japan.</title>
        <authorList>
            <person name="Tomihama T."/>
            <person name="Nishi Y."/>
            <person name="Sakai M."/>
            <person name="Ikenaga M."/>
            <person name="Okubo T."/>
            <person name="Ikeda S."/>
        </authorList>
    </citation>
    <scope>NUCLEOTIDE SEQUENCE [LARGE SCALE GENOMIC DNA]</scope>
    <source>
        <strain evidence="2 3">S58</strain>
    </source>
</reference>
<evidence type="ECO:0000313" key="3">
    <source>
        <dbReference type="Proteomes" id="UP000067448"/>
    </source>
</evidence>
<dbReference type="AlphaFoldDB" id="A0A100JXJ3"/>
<dbReference type="Gene3D" id="1.10.260.40">
    <property type="entry name" value="lambda repressor-like DNA-binding domains"/>
    <property type="match status" value="1"/>
</dbReference>
<dbReference type="InterPro" id="IPR041413">
    <property type="entry name" value="MLTR_LBD"/>
</dbReference>
<dbReference type="InterPro" id="IPR001387">
    <property type="entry name" value="Cro/C1-type_HTH"/>
</dbReference>
<comment type="caution">
    <text evidence="2">The sequence shown here is derived from an EMBL/GenBank/DDBJ whole genome shotgun (WGS) entry which is preliminary data.</text>
</comment>
<dbReference type="GO" id="GO:0003677">
    <property type="term" value="F:DNA binding"/>
    <property type="evidence" value="ECO:0007669"/>
    <property type="project" value="InterPro"/>
</dbReference>
<feature type="domain" description="HTH cro/C1-type" evidence="1">
    <location>
        <begin position="35"/>
        <end position="85"/>
    </location>
</feature>
<dbReference type="Pfam" id="PF13560">
    <property type="entry name" value="HTH_31"/>
    <property type="match status" value="1"/>
</dbReference>
<dbReference type="Proteomes" id="UP000067448">
    <property type="component" value="Unassembled WGS sequence"/>
</dbReference>
<dbReference type="PANTHER" id="PTHR35010">
    <property type="entry name" value="BLL4672 PROTEIN-RELATED"/>
    <property type="match status" value="1"/>
</dbReference>